<sequence length="200" mass="22919">MLFDNSFYLEILMPGTEILEKLSEGSWYLRASLSLRTRLMMRFQFAGGCRQAAFNNFLMGGGRKLEEELTEMEIKEEEAARQESGKMYNLDIQRVKKTKKLNNCRNIKLIPMYMLCVAGSLFSIFAKFSRCLCYRAGTSSSTPSPEKHTHGARVDYVQRLYLVRISYLVQCYTVHDSAGEGQLAVSHKNNRLNAVNKMVK</sequence>
<feature type="transmembrane region" description="Helical" evidence="1">
    <location>
        <begin position="106"/>
        <end position="126"/>
    </location>
</feature>
<keyword evidence="3" id="KW-1185">Reference proteome</keyword>
<keyword evidence="1" id="KW-0472">Membrane</keyword>
<organism evidence="2 3">
    <name type="scientific">Cotesia glomerata</name>
    <name type="common">Lepidopteran parasitic wasp</name>
    <name type="synonym">Apanteles glomeratus</name>
    <dbReference type="NCBI Taxonomy" id="32391"/>
    <lineage>
        <taxon>Eukaryota</taxon>
        <taxon>Metazoa</taxon>
        <taxon>Ecdysozoa</taxon>
        <taxon>Arthropoda</taxon>
        <taxon>Hexapoda</taxon>
        <taxon>Insecta</taxon>
        <taxon>Pterygota</taxon>
        <taxon>Neoptera</taxon>
        <taxon>Endopterygota</taxon>
        <taxon>Hymenoptera</taxon>
        <taxon>Apocrita</taxon>
        <taxon>Ichneumonoidea</taxon>
        <taxon>Braconidae</taxon>
        <taxon>Microgastrinae</taxon>
        <taxon>Cotesia</taxon>
    </lineage>
</organism>
<accession>A0AAV7I942</accession>
<name>A0AAV7I942_COTGL</name>
<protein>
    <submittedName>
        <fullName evidence="2">Uncharacterized protein</fullName>
    </submittedName>
</protein>
<keyword evidence="1" id="KW-1133">Transmembrane helix</keyword>
<evidence type="ECO:0000313" key="3">
    <source>
        <dbReference type="Proteomes" id="UP000826195"/>
    </source>
</evidence>
<dbReference type="Proteomes" id="UP000826195">
    <property type="component" value="Unassembled WGS sequence"/>
</dbReference>
<dbReference type="EMBL" id="JAHXZJ010001864">
    <property type="protein sequence ID" value="KAH0548806.1"/>
    <property type="molecule type" value="Genomic_DNA"/>
</dbReference>
<gene>
    <name evidence="2" type="ORF">KQX54_002511</name>
</gene>
<reference evidence="2 3" key="1">
    <citation type="journal article" date="2021" name="J. Hered.">
        <title>A chromosome-level genome assembly of the parasitoid wasp, Cotesia glomerata (Hymenoptera: Braconidae).</title>
        <authorList>
            <person name="Pinto B.J."/>
            <person name="Weis J.J."/>
            <person name="Gamble T."/>
            <person name="Ode P.J."/>
            <person name="Paul R."/>
            <person name="Zaspel J.M."/>
        </authorList>
    </citation>
    <scope>NUCLEOTIDE SEQUENCE [LARGE SCALE GENOMIC DNA]</scope>
    <source>
        <strain evidence="2">CgM1</strain>
    </source>
</reference>
<evidence type="ECO:0000313" key="2">
    <source>
        <dbReference type="EMBL" id="KAH0548806.1"/>
    </source>
</evidence>
<comment type="caution">
    <text evidence="2">The sequence shown here is derived from an EMBL/GenBank/DDBJ whole genome shotgun (WGS) entry which is preliminary data.</text>
</comment>
<evidence type="ECO:0000256" key="1">
    <source>
        <dbReference type="SAM" id="Phobius"/>
    </source>
</evidence>
<keyword evidence="1" id="KW-0812">Transmembrane</keyword>
<proteinExistence type="predicted"/>
<dbReference type="AlphaFoldDB" id="A0AAV7I942"/>